<comment type="function">
    <text evidence="5">Involved in ribosomal large subunit assembly.</text>
</comment>
<evidence type="ECO:0000313" key="8">
    <source>
        <dbReference type="Proteomes" id="UP000694522"/>
    </source>
</evidence>
<keyword evidence="3 5" id="KW-0690">Ribosome biogenesis</keyword>
<reference evidence="7" key="2">
    <citation type="submission" date="2025-09" db="UniProtKB">
        <authorList>
            <consortium name="Ensembl"/>
        </authorList>
    </citation>
    <scope>IDENTIFICATION</scope>
</reference>
<proteinExistence type="inferred from homology"/>
<dbReference type="GO" id="GO:0030687">
    <property type="term" value="C:preribosome, large subunit precursor"/>
    <property type="evidence" value="ECO:0007669"/>
    <property type="project" value="TreeGrafter"/>
</dbReference>
<dbReference type="Pfam" id="PF04939">
    <property type="entry name" value="RRS1"/>
    <property type="match status" value="1"/>
</dbReference>
<feature type="region of interest" description="Disordered" evidence="6">
    <location>
        <begin position="1"/>
        <end position="32"/>
    </location>
</feature>
<feature type="region of interest" description="Disordered" evidence="6">
    <location>
        <begin position="299"/>
        <end position="323"/>
    </location>
</feature>
<keyword evidence="4 5" id="KW-0539">Nucleus</keyword>
<name>A0A8B9EZ90_9PSIT</name>
<dbReference type="PANTHER" id="PTHR17602">
    <property type="entry name" value="RIBOSOME BIOGENESIS REGULATORY PROTEIN"/>
    <property type="match status" value="1"/>
</dbReference>
<feature type="compositionally biased region" description="Basic residues" evidence="6">
    <location>
        <begin position="373"/>
        <end position="404"/>
    </location>
</feature>
<organism evidence="7 8">
    <name type="scientific">Amazona collaria</name>
    <name type="common">yellow-billed parrot</name>
    <dbReference type="NCBI Taxonomy" id="241587"/>
    <lineage>
        <taxon>Eukaryota</taxon>
        <taxon>Metazoa</taxon>
        <taxon>Chordata</taxon>
        <taxon>Craniata</taxon>
        <taxon>Vertebrata</taxon>
        <taxon>Euteleostomi</taxon>
        <taxon>Archelosauria</taxon>
        <taxon>Archosauria</taxon>
        <taxon>Dinosauria</taxon>
        <taxon>Saurischia</taxon>
        <taxon>Theropoda</taxon>
        <taxon>Coelurosauria</taxon>
        <taxon>Aves</taxon>
        <taxon>Neognathae</taxon>
        <taxon>Neoaves</taxon>
        <taxon>Telluraves</taxon>
        <taxon>Australaves</taxon>
        <taxon>Psittaciformes</taxon>
        <taxon>Psittacidae</taxon>
        <taxon>Amazona</taxon>
    </lineage>
</organism>
<dbReference type="PANTHER" id="PTHR17602:SF4">
    <property type="entry name" value="RIBOSOME BIOGENESIS REGULATORY PROTEIN HOMOLOG"/>
    <property type="match status" value="1"/>
</dbReference>
<dbReference type="Ensembl" id="ENSACOT00000000188.1">
    <property type="protein sequence ID" value="ENSACOP00000000177.1"/>
    <property type="gene ID" value="ENSACOG00000000132.1"/>
</dbReference>
<evidence type="ECO:0000256" key="4">
    <source>
        <dbReference type="ARBA" id="ARBA00023242"/>
    </source>
</evidence>
<comment type="subcellular location">
    <subcellularLocation>
        <location evidence="1 5">Nucleus</location>
    </subcellularLocation>
</comment>
<reference evidence="7" key="1">
    <citation type="submission" date="2025-08" db="UniProtKB">
        <authorList>
            <consortium name="Ensembl"/>
        </authorList>
    </citation>
    <scope>IDENTIFICATION</scope>
</reference>
<dbReference type="Proteomes" id="UP000694522">
    <property type="component" value="Unplaced"/>
</dbReference>
<accession>A0A8B9EZ90</accession>
<evidence type="ECO:0000256" key="5">
    <source>
        <dbReference type="RuleBase" id="RU364132"/>
    </source>
</evidence>
<feature type="region of interest" description="Disordered" evidence="6">
    <location>
        <begin position="364"/>
        <end position="419"/>
    </location>
</feature>
<dbReference type="GO" id="GO:0000447">
    <property type="term" value="P:endonucleolytic cleavage in ITS1 to separate SSU-rRNA from 5.8S rRNA and LSU-rRNA from tricistronic rRNA transcript (SSU-rRNA, 5.8S rRNA, LSU-rRNA)"/>
    <property type="evidence" value="ECO:0007669"/>
    <property type="project" value="TreeGrafter"/>
</dbReference>
<keyword evidence="8" id="KW-1185">Reference proteome</keyword>
<evidence type="ECO:0000256" key="6">
    <source>
        <dbReference type="SAM" id="MobiDB-lite"/>
    </source>
</evidence>
<sequence>QLSHTPPQLRSPGNEGTTFPGKHCSEPAHQTSPFRVRRRAFRRGAREGLRCSSGISRWDLRARVGAARPGLTAEEQEAEKRRSVVVEKELELEFDLGNLLALDRNPPPAAGLRGAGPQREAQLLALARDNTQLLVAQLWELPAERAGGAGGPLVARLPEPTLRLPREKPPPRPKPPTRWEQFARLKGIRRRKRTSLVWDEQAKEWRRRWGYRRAGGDPARAWLAEVPEGADPEEDQFARLRREKRERVARNELNRLRNLARAHRAGAAIPAAPLHPTGHQSKEELSHVARVARVSTASLGRFQPRLPKEPAEPPSRSGGKKRRFEPLLGNLAAERSRQLQLLKDMGSKKPVLDITRAVNKQLRQEEAEAAAAKGKKQSQRGKRGRRQQRTGRSSKKSAARRHQQRPAGSGTGGSKRKKA</sequence>
<dbReference type="GO" id="GO:0042273">
    <property type="term" value="P:ribosomal large subunit biogenesis"/>
    <property type="evidence" value="ECO:0007669"/>
    <property type="project" value="TreeGrafter"/>
</dbReference>
<evidence type="ECO:0000256" key="1">
    <source>
        <dbReference type="ARBA" id="ARBA00004123"/>
    </source>
</evidence>
<comment type="similarity">
    <text evidence="2 5">Belongs to the RRS1 family.</text>
</comment>
<evidence type="ECO:0000256" key="3">
    <source>
        <dbReference type="ARBA" id="ARBA00022517"/>
    </source>
</evidence>
<protein>
    <recommendedName>
        <fullName evidence="5">Ribosome biogenesis regulatory protein</fullName>
    </recommendedName>
</protein>
<dbReference type="GO" id="GO:0005730">
    <property type="term" value="C:nucleolus"/>
    <property type="evidence" value="ECO:0007669"/>
    <property type="project" value="TreeGrafter"/>
</dbReference>
<evidence type="ECO:0000256" key="2">
    <source>
        <dbReference type="ARBA" id="ARBA00010077"/>
    </source>
</evidence>
<dbReference type="InterPro" id="IPR007023">
    <property type="entry name" value="Ribosom_reg"/>
</dbReference>
<dbReference type="AlphaFoldDB" id="A0A8B9EZ90"/>
<evidence type="ECO:0000313" key="7">
    <source>
        <dbReference type="Ensembl" id="ENSACOP00000000177.1"/>
    </source>
</evidence>